<dbReference type="Proteomes" id="UP000503840">
    <property type="component" value="Unassembled WGS sequence"/>
</dbReference>
<name>A0A7J0BI44_9BACT</name>
<organism evidence="1 2">
    <name type="scientific">Desulfovibrio subterraneus</name>
    <dbReference type="NCBI Taxonomy" id="2718620"/>
    <lineage>
        <taxon>Bacteria</taxon>
        <taxon>Pseudomonadati</taxon>
        <taxon>Thermodesulfobacteriota</taxon>
        <taxon>Desulfovibrionia</taxon>
        <taxon>Desulfovibrionales</taxon>
        <taxon>Desulfovibrionaceae</taxon>
        <taxon>Desulfovibrio</taxon>
    </lineage>
</organism>
<evidence type="ECO:0008006" key="3">
    <source>
        <dbReference type="Google" id="ProtNLM"/>
    </source>
</evidence>
<sequence>MKKTAKRGKGVGVFARLGDLYERMSSAYGETAAKAGLSCEGCQQNCCYSYFQHHTYIEWSYLWRGMNELPQERRESYLQRAHEAVRQYQHSLSMGLPPSVMCPLNDDGLCGVYKHRLMICRMHGTRNTMLLPNGDRRVFTGCYRFVDNVKDMPDELVPALDRTELYKELVQLEMEFVGAKLRVLPRVNMTLAEMLVQGPPIIK</sequence>
<gene>
    <name evidence="1" type="ORF">DSM101010T_12660</name>
</gene>
<protein>
    <recommendedName>
        <fullName evidence="3">YkgJ family cysteine cluster protein</fullName>
    </recommendedName>
</protein>
<reference evidence="1 2" key="1">
    <citation type="submission" date="2020-05" db="EMBL/GenBank/DDBJ databases">
        <title>Draft genome sequence of Desulfovibrio sp. strain HN2T.</title>
        <authorList>
            <person name="Ueno A."/>
            <person name="Tamazawa S."/>
            <person name="Tamamura S."/>
            <person name="Murakami T."/>
            <person name="Kiyama T."/>
            <person name="Inomata H."/>
            <person name="Amano Y."/>
            <person name="Miyakawa K."/>
            <person name="Tamaki H."/>
            <person name="Naganuma T."/>
            <person name="Kaneko K."/>
        </authorList>
    </citation>
    <scope>NUCLEOTIDE SEQUENCE [LARGE SCALE GENOMIC DNA]</scope>
    <source>
        <strain evidence="1 2">HN2</strain>
    </source>
</reference>
<dbReference type="AlphaFoldDB" id="A0A7J0BI44"/>
<proteinExistence type="predicted"/>
<dbReference type="EMBL" id="BLVO01000012">
    <property type="protein sequence ID" value="GFM32901.1"/>
    <property type="molecule type" value="Genomic_DNA"/>
</dbReference>
<evidence type="ECO:0000313" key="2">
    <source>
        <dbReference type="Proteomes" id="UP000503840"/>
    </source>
</evidence>
<keyword evidence="2" id="KW-1185">Reference proteome</keyword>
<accession>A0A7J0BI44</accession>
<evidence type="ECO:0000313" key="1">
    <source>
        <dbReference type="EMBL" id="GFM32901.1"/>
    </source>
</evidence>
<comment type="caution">
    <text evidence="1">The sequence shown here is derived from an EMBL/GenBank/DDBJ whole genome shotgun (WGS) entry which is preliminary data.</text>
</comment>
<dbReference type="RefSeq" id="WP_174404561.1">
    <property type="nucleotide sequence ID" value="NZ_BLVO01000012.1"/>
</dbReference>